<gene>
    <name evidence="2" type="ORF">A9HBioS_3044</name>
</gene>
<protein>
    <submittedName>
        <fullName evidence="2">Uncharacterized protein</fullName>
    </submittedName>
</protein>
<name>A0AA94ENY9_9PSED</name>
<proteinExistence type="predicted"/>
<evidence type="ECO:0000313" key="2">
    <source>
        <dbReference type="EMBL" id="RVD77021.1"/>
    </source>
</evidence>
<feature type="transmembrane region" description="Helical" evidence="1">
    <location>
        <begin position="12"/>
        <end position="32"/>
    </location>
</feature>
<dbReference type="RefSeq" id="WP_127649948.1">
    <property type="nucleotide sequence ID" value="NZ_MKWS01000009.1"/>
</dbReference>
<dbReference type="Pfam" id="PF25612">
    <property type="entry name" value="DUF7940"/>
    <property type="match status" value="1"/>
</dbReference>
<sequence length="73" mass="8043">MNLIPQWQQLWKMYSVQLSALLVALNLAATYWPAFQGVLPAGVFTAVNSFLGLAVIISRIIKQPELSADKPTV</sequence>
<dbReference type="AlphaFoldDB" id="A0AA94ENY9"/>
<evidence type="ECO:0000313" key="3">
    <source>
        <dbReference type="Proteomes" id="UP000288002"/>
    </source>
</evidence>
<keyword evidence="1" id="KW-0812">Transmembrane</keyword>
<dbReference type="EMBL" id="MKWS01000009">
    <property type="protein sequence ID" value="RVD77021.1"/>
    <property type="molecule type" value="Genomic_DNA"/>
</dbReference>
<organism evidence="2 3">
    <name type="scientific">Pseudomonas koreensis</name>
    <dbReference type="NCBI Taxonomy" id="198620"/>
    <lineage>
        <taxon>Bacteria</taxon>
        <taxon>Pseudomonadati</taxon>
        <taxon>Pseudomonadota</taxon>
        <taxon>Gammaproteobacteria</taxon>
        <taxon>Pseudomonadales</taxon>
        <taxon>Pseudomonadaceae</taxon>
        <taxon>Pseudomonas</taxon>
    </lineage>
</organism>
<keyword evidence="1" id="KW-1133">Transmembrane helix</keyword>
<comment type="caution">
    <text evidence="2">The sequence shown here is derived from an EMBL/GenBank/DDBJ whole genome shotgun (WGS) entry which is preliminary data.</text>
</comment>
<keyword evidence="1" id="KW-0472">Membrane</keyword>
<reference evidence="2 3" key="1">
    <citation type="submission" date="2016-10" db="EMBL/GenBank/DDBJ databases">
        <title>Search of new enzymes for the oxidation of sulfur compounds.</title>
        <authorList>
            <person name="Novo A."/>
            <person name="Moreira I.S."/>
            <person name="Castro P.M."/>
        </authorList>
    </citation>
    <scope>NUCLEOTIDE SEQUENCE [LARGE SCALE GENOMIC DNA]</scope>
    <source>
        <strain evidence="2 3">A9</strain>
    </source>
</reference>
<dbReference type="InterPro" id="IPR057700">
    <property type="entry name" value="DUF7940"/>
</dbReference>
<evidence type="ECO:0000256" key="1">
    <source>
        <dbReference type="SAM" id="Phobius"/>
    </source>
</evidence>
<accession>A0AA94ENY9</accession>
<dbReference type="Proteomes" id="UP000288002">
    <property type="component" value="Unassembled WGS sequence"/>
</dbReference>
<feature type="transmembrane region" description="Helical" evidence="1">
    <location>
        <begin position="38"/>
        <end position="61"/>
    </location>
</feature>